<accession>A0A381YUE8</accession>
<reference evidence="1" key="1">
    <citation type="submission" date="2018-05" db="EMBL/GenBank/DDBJ databases">
        <authorList>
            <person name="Lanie J.A."/>
            <person name="Ng W.-L."/>
            <person name="Kazmierczak K.M."/>
            <person name="Andrzejewski T.M."/>
            <person name="Davidsen T.M."/>
            <person name="Wayne K.J."/>
            <person name="Tettelin H."/>
            <person name="Glass J.I."/>
            <person name="Rusch D."/>
            <person name="Podicherti R."/>
            <person name="Tsui H.-C.T."/>
            <person name="Winkler M.E."/>
        </authorList>
    </citation>
    <scope>NUCLEOTIDE SEQUENCE</scope>
</reference>
<gene>
    <name evidence="1" type="ORF">METZ01_LOCUS132961</name>
</gene>
<protein>
    <submittedName>
        <fullName evidence="1">Uncharacterized protein</fullName>
    </submittedName>
</protein>
<name>A0A381YUE8_9ZZZZ</name>
<feature type="non-terminal residue" evidence="1">
    <location>
        <position position="1"/>
    </location>
</feature>
<organism evidence="1">
    <name type="scientific">marine metagenome</name>
    <dbReference type="NCBI Taxonomy" id="408172"/>
    <lineage>
        <taxon>unclassified sequences</taxon>
        <taxon>metagenomes</taxon>
        <taxon>ecological metagenomes</taxon>
    </lineage>
</organism>
<dbReference type="EMBL" id="UINC01018980">
    <property type="protein sequence ID" value="SVA80107.1"/>
    <property type="molecule type" value="Genomic_DNA"/>
</dbReference>
<evidence type="ECO:0000313" key="1">
    <source>
        <dbReference type="EMBL" id="SVA80107.1"/>
    </source>
</evidence>
<proteinExistence type="predicted"/>
<dbReference type="AlphaFoldDB" id="A0A381YUE8"/>
<sequence>VPEEDKRLQADSVDAFEFIGRIALTRKKQVEETKELSKEVDQEKPDTDLS</sequence>